<sequence>MSVGMRNALPDPQSNHGCLTRLLSQPASWDSSKKFNGNSHRETRKRLTADTKMTKRNDVHLRRPSPRRTRKMGYGNFDTL</sequence>
<feature type="region of interest" description="Disordered" evidence="1">
    <location>
        <begin position="1"/>
        <end position="80"/>
    </location>
</feature>
<feature type="compositionally biased region" description="Basic and acidic residues" evidence="1">
    <location>
        <begin position="39"/>
        <end position="61"/>
    </location>
</feature>
<dbReference type="Proteomes" id="UP001054945">
    <property type="component" value="Unassembled WGS sequence"/>
</dbReference>
<reference evidence="2 3" key="1">
    <citation type="submission" date="2021-06" db="EMBL/GenBank/DDBJ databases">
        <title>Caerostris extrusa draft genome.</title>
        <authorList>
            <person name="Kono N."/>
            <person name="Arakawa K."/>
        </authorList>
    </citation>
    <scope>NUCLEOTIDE SEQUENCE [LARGE SCALE GENOMIC DNA]</scope>
</reference>
<gene>
    <name evidence="2" type="ORF">CEXT_2931</name>
</gene>
<dbReference type="AlphaFoldDB" id="A0AAV4VIS4"/>
<evidence type="ECO:0000256" key="1">
    <source>
        <dbReference type="SAM" id="MobiDB-lite"/>
    </source>
</evidence>
<accession>A0AAV4VIS4</accession>
<feature type="compositionally biased region" description="Polar residues" evidence="1">
    <location>
        <begin position="12"/>
        <end position="38"/>
    </location>
</feature>
<feature type="compositionally biased region" description="Basic residues" evidence="1">
    <location>
        <begin position="62"/>
        <end position="71"/>
    </location>
</feature>
<name>A0AAV4VIS4_CAEEX</name>
<evidence type="ECO:0000313" key="3">
    <source>
        <dbReference type="Proteomes" id="UP001054945"/>
    </source>
</evidence>
<dbReference type="EMBL" id="BPLR01014529">
    <property type="protein sequence ID" value="GIY69423.1"/>
    <property type="molecule type" value="Genomic_DNA"/>
</dbReference>
<keyword evidence="3" id="KW-1185">Reference proteome</keyword>
<evidence type="ECO:0000313" key="2">
    <source>
        <dbReference type="EMBL" id="GIY69423.1"/>
    </source>
</evidence>
<organism evidence="2 3">
    <name type="scientific">Caerostris extrusa</name>
    <name type="common">Bark spider</name>
    <name type="synonym">Caerostris bankana</name>
    <dbReference type="NCBI Taxonomy" id="172846"/>
    <lineage>
        <taxon>Eukaryota</taxon>
        <taxon>Metazoa</taxon>
        <taxon>Ecdysozoa</taxon>
        <taxon>Arthropoda</taxon>
        <taxon>Chelicerata</taxon>
        <taxon>Arachnida</taxon>
        <taxon>Araneae</taxon>
        <taxon>Araneomorphae</taxon>
        <taxon>Entelegynae</taxon>
        <taxon>Araneoidea</taxon>
        <taxon>Araneidae</taxon>
        <taxon>Caerostris</taxon>
    </lineage>
</organism>
<protein>
    <submittedName>
        <fullName evidence="2">Uncharacterized protein</fullName>
    </submittedName>
</protein>
<proteinExistence type="predicted"/>
<comment type="caution">
    <text evidence="2">The sequence shown here is derived from an EMBL/GenBank/DDBJ whole genome shotgun (WGS) entry which is preliminary data.</text>
</comment>